<evidence type="ECO:0000313" key="2">
    <source>
        <dbReference type="EMBL" id="KAJ4138425.1"/>
    </source>
</evidence>
<gene>
    <name evidence="2" type="ORF">NW768_002256</name>
</gene>
<proteinExistence type="predicted"/>
<name>A0ABQ8RN72_FUSEQ</name>
<feature type="region of interest" description="Disordered" evidence="1">
    <location>
        <begin position="397"/>
        <end position="454"/>
    </location>
</feature>
<evidence type="ECO:0000313" key="3">
    <source>
        <dbReference type="Proteomes" id="UP001152024"/>
    </source>
</evidence>
<evidence type="ECO:0000256" key="1">
    <source>
        <dbReference type="SAM" id="MobiDB-lite"/>
    </source>
</evidence>
<organism evidence="2 3">
    <name type="scientific">Fusarium equiseti</name>
    <name type="common">Fusarium scirpi</name>
    <dbReference type="NCBI Taxonomy" id="61235"/>
    <lineage>
        <taxon>Eukaryota</taxon>
        <taxon>Fungi</taxon>
        <taxon>Dikarya</taxon>
        <taxon>Ascomycota</taxon>
        <taxon>Pezizomycotina</taxon>
        <taxon>Sordariomycetes</taxon>
        <taxon>Hypocreomycetidae</taxon>
        <taxon>Hypocreales</taxon>
        <taxon>Nectriaceae</taxon>
        <taxon>Fusarium</taxon>
        <taxon>Fusarium incarnatum-equiseti species complex</taxon>
    </lineage>
</organism>
<protein>
    <recommendedName>
        <fullName evidence="4">Arrestin-like N-terminal domain-containing protein</fullName>
    </recommendedName>
</protein>
<dbReference type="EMBL" id="JAOQBH010000003">
    <property type="protein sequence ID" value="KAJ4138425.1"/>
    <property type="molecule type" value="Genomic_DNA"/>
</dbReference>
<feature type="compositionally biased region" description="Acidic residues" evidence="1">
    <location>
        <begin position="428"/>
        <end position="443"/>
    </location>
</feature>
<comment type="caution">
    <text evidence="2">The sequence shown here is derived from an EMBL/GenBank/DDBJ whole genome shotgun (WGS) entry which is preliminary data.</text>
</comment>
<keyword evidence="3" id="KW-1185">Reference proteome</keyword>
<accession>A0ABQ8RN72</accession>
<evidence type="ECO:0008006" key="4">
    <source>
        <dbReference type="Google" id="ProtNLM"/>
    </source>
</evidence>
<reference evidence="2" key="1">
    <citation type="submission" date="2022-09" db="EMBL/GenBank/DDBJ databases">
        <title>Fusarium specimens isolated from Avocado Roots.</title>
        <authorList>
            <person name="Stajich J."/>
            <person name="Roper C."/>
            <person name="Heimlech-Rivalta G."/>
        </authorList>
    </citation>
    <scope>NUCLEOTIDE SEQUENCE</scope>
    <source>
        <strain evidence="2">CF00095</strain>
    </source>
</reference>
<dbReference type="Proteomes" id="UP001152024">
    <property type="component" value="Unassembled WGS sequence"/>
</dbReference>
<sequence length="454" mass="50874">MEQVTIQEVEGLDIHLDKDAYFPGETMSGVVYRWEPIDTRSAIVMVCIHGHSRVMFEPLGSSEKSYSCFDLVRTCQDNPGILCRGPLRIKDGKVKYWRFSFIVPSFADPRENEQISSPSYMPVGTADHQLPPSYALQKYGVVTACVEYHVCAKLIYPDLAERTHVVHAIHPFKLVHRSPLPPITYSAVKRWRHPKSIRSPRLIPGAKSHLAKRFLGRVGDPEFKFDILFELPSTIQLDNPAPVPLRLLVDPNWEESDKRLGGMPQKIKLVSIELLLETHTKFILREGEREFTTELNLDLAKAIRRLRSDINIPCTSSWEPVDIGELINLRLELINEPGFPKPSYLAEITPSFRTYNMTVTHKLAWKIQVKIAGEAFVVGGKADVLILRSSDGRVLSSSVGNASVPAGTETETEAEVLQTGSGGSAPWDQEDDSWIVPPPEDEAPPSFADACVMR</sequence>